<evidence type="ECO:0000313" key="4">
    <source>
        <dbReference type="Proteomes" id="UP000031866"/>
    </source>
</evidence>
<protein>
    <recommendedName>
        <fullName evidence="2">DUF5105 domain-containing protein</fullName>
    </recommendedName>
</protein>
<accession>A0A0B5QKF6</accession>
<dbReference type="RefSeq" id="WP_041899845.1">
    <property type="nucleotide sequence ID" value="NZ_CP010086.2"/>
</dbReference>
<dbReference type="Pfam" id="PF17118">
    <property type="entry name" value="DUF5105"/>
    <property type="match status" value="1"/>
</dbReference>
<gene>
    <name evidence="3" type="ORF">LF65_04887</name>
</gene>
<proteinExistence type="predicted"/>
<keyword evidence="1" id="KW-0732">Signal</keyword>
<evidence type="ECO:0000259" key="2">
    <source>
        <dbReference type="Pfam" id="PF17118"/>
    </source>
</evidence>
<organism evidence="3 4">
    <name type="scientific">Clostridium beijerinckii</name>
    <name type="common">Clostridium MP</name>
    <dbReference type="NCBI Taxonomy" id="1520"/>
    <lineage>
        <taxon>Bacteria</taxon>
        <taxon>Bacillati</taxon>
        <taxon>Bacillota</taxon>
        <taxon>Clostridia</taxon>
        <taxon>Eubacteriales</taxon>
        <taxon>Clostridiaceae</taxon>
        <taxon>Clostridium</taxon>
    </lineage>
</organism>
<dbReference type="OrthoDB" id="2041827at2"/>
<dbReference type="PROSITE" id="PS51257">
    <property type="entry name" value="PROKAR_LIPOPROTEIN"/>
    <property type="match status" value="1"/>
</dbReference>
<reference evidence="4" key="1">
    <citation type="submission" date="2014-12" db="EMBL/GenBank/DDBJ databases">
        <title>Genome sequence of Clostridium beijerinckii strain 59B.</title>
        <authorList>
            <person name="Little G.T."/>
            <person name="Minton N.P."/>
        </authorList>
    </citation>
    <scope>NUCLEOTIDE SEQUENCE [LARGE SCALE GENOMIC DNA]</scope>
    <source>
        <strain evidence="4">59B</strain>
    </source>
</reference>
<evidence type="ECO:0000256" key="1">
    <source>
        <dbReference type="SAM" id="SignalP"/>
    </source>
</evidence>
<dbReference type="Proteomes" id="UP000031866">
    <property type="component" value="Chromosome"/>
</dbReference>
<dbReference type="EMBL" id="CP010086">
    <property type="protein sequence ID" value="AJH01416.1"/>
    <property type="molecule type" value="Genomic_DNA"/>
</dbReference>
<dbReference type="AlphaFoldDB" id="A0A0B5QKF6"/>
<dbReference type="KEGG" id="cbei:LF65_04887"/>
<feature type="chain" id="PRO_5002118544" description="DUF5105 domain-containing protein" evidence="1">
    <location>
        <begin position="30"/>
        <end position="405"/>
    </location>
</feature>
<feature type="signal peptide" evidence="1">
    <location>
        <begin position="1"/>
        <end position="29"/>
    </location>
</feature>
<sequence length="405" mass="45475">MKKKRIISFLALVVLLFSFLFSGCFDSNAAKNSADIYCSLIFKSDAKDIQKIGVSDSEKDNIIKEYEDKIKDQLRKNVLLMQYSASDEQLNSICEAYKEALSKITYETKQISKSGDEAEVEISTTNFDIKKIDEQAAMDALDETDKMEFTSNEEENKKFGEIYLSKLTEGLKNAEVSSDKSSNTFKFKKVNRYWIADDQTNFGYKLVELAVNKDNPNLNIDEESISPKESAEVLWNLVIKEDSSGMEKLGYSKAFGERIIKNINKNDFKTFKKESGQSGISLSDDQLQGMITALRSAISKNSVNFEEVSKTDNSAQVKVSSTFIDRDQISKDAVNITTSQALSNGIRDKQKLTEAYVANLIDSINKGQISSTATENTFSFTKVGNIWLPSDTTNYTESISKMVMK</sequence>
<name>A0A0B5QKF6_CLOBE</name>
<evidence type="ECO:0000313" key="3">
    <source>
        <dbReference type="EMBL" id="AJH01416.1"/>
    </source>
</evidence>
<feature type="domain" description="DUF5105" evidence="2">
    <location>
        <begin position="40"/>
        <end position="197"/>
    </location>
</feature>
<dbReference type="InterPro" id="IPR031343">
    <property type="entry name" value="DUF5105"/>
</dbReference>